<keyword evidence="7 17" id="KW-0378">Hydrolase</keyword>
<evidence type="ECO:0000256" key="17">
    <source>
        <dbReference type="HAMAP-Rule" id="MF_01006"/>
    </source>
</evidence>
<organism evidence="18 19">
    <name type="scientific">Paenibacillus lutimineralis</name>
    <dbReference type="NCBI Taxonomy" id="2707005"/>
    <lineage>
        <taxon>Bacteria</taxon>
        <taxon>Bacillati</taxon>
        <taxon>Bacillota</taxon>
        <taxon>Bacilli</taxon>
        <taxon>Bacillales</taxon>
        <taxon>Paenibacillaceae</taxon>
        <taxon>Paenibacillus</taxon>
    </lineage>
</organism>
<gene>
    <name evidence="17" type="primary">uppP</name>
    <name evidence="18" type="ORF">EI981_11490</name>
</gene>
<comment type="function">
    <text evidence="17">Catalyzes the dephosphorylation of undecaprenyl diphosphate (UPP). Confers resistance to bacitracin.</text>
</comment>
<feature type="transmembrane region" description="Helical" evidence="17">
    <location>
        <begin position="185"/>
        <end position="211"/>
    </location>
</feature>
<comment type="similarity">
    <text evidence="2 17">Belongs to the UppP family.</text>
</comment>
<dbReference type="Proteomes" id="UP000270678">
    <property type="component" value="Chromosome"/>
</dbReference>
<evidence type="ECO:0000256" key="3">
    <source>
        <dbReference type="ARBA" id="ARBA00012374"/>
    </source>
</evidence>
<dbReference type="EC" id="3.6.1.27" evidence="3 17"/>
<keyword evidence="8 17" id="KW-0133">Cell shape</keyword>
<evidence type="ECO:0000256" key="9">
    <source>
        <dbReference type="ARBA" id="ARBA00022984"/>
    </source>
</evidence>
<evidence type="ECO:0000256" key="10">
    <source>
        <dbReference type="ARBA" id="ARBA00022989"/>
    </source>
</evidence>
<dbReference type="Pfam" id="PF02673">
    <property type="entry name" value="BacA"/>
    <property type="match status" value="1"/>
</dbReference>
<evidence type="ECO:0000313" key="19">
    <source>
        <dbReference type="Proteomes" id="UP000270678"/>
    </source>
</evidence>
<feature type="transmembrane region" description="Helical" evidence="17">
    <location>
        <begin position="50"/>
        <end position="69"/>
    </location>
</feature>
<evidence type="ECO:0000256" key="12">
    <source>
        <dbReference type="ARBA" id="ARBA00023251"/>
    </source>
</evidence>
<feature type="transmembrane region" description="Helical" evidence="17">
    <location>
        <begin position="231"/>
        <end position="253"/>
    </location>
</feature>
<keyword evidence="10 17" id="KW-1133">Transmembrane helix</keyword>
<evidence type="ECO:0000256" key="15">
    <source>
        <dbReference type="ARBA" id="ARBA00032932"/>
    </source>
</evidence>
<dbReference type="GO" id="GO:0050380">
    <property type="term" value="F:undecaprenyl-diphosphatase activity"/>
    <property type="evidence" value="ECO:0007669"/>
    <property type="project" value="UniProtKB-UniRule"/>
</dbReference>
<evidence type="ECO:0000256" key="6">
    <source>
        <dbReference type="ARBA" id="ARBA00022692"/>
    </source>
</evidence>
<keyword evidence="6 17" id="KW-0812">Transmembrane</keyword>
<evidence type="ECO:0000256" key="7">
    <source>
        <dbReference type="ARBA" id="ARBA00022801"/>
    </source>
</evidence>
<sequence>MDNILDFLKSVILGIVEGITEFLPVSSTGHLVIFENLLGFEGTTPSFVEMYTYVIQLGAILAVVVLYWAKIKDTLVNFFPKKVGFERSGFRFWLMLAIACIPGGVFGVLLNDLSDKYLFTPVVVAITLFFGGIWMMYAESRFRNNRAPGIGGDELNVTVKQAIIIGAFQCLAIIPGMSRSASTIIGGWVAGLSTVAAAEFSFFLAIPVMVGMSLLKILKIGGLTSLTSTEIISLIIGFVVSFIVALAVIRKFISYLQKKPMKVFAIYRMIFAIFVLVAGIAGIFH</sequence>
<feature type="transmembrane region" description="Helical" evidence="17">
    <location>
        <begin position="90"/>
        <end position="111"/>
    </location>
</feature>
<keyword evidence="19" id="KW-1185">Reference proteome</keyword>
<dbReference type="GO" id="GO:0046677">
    <property type="term" value="P:response to antibiotic"/>
    <property type="evidence" value="ECO:0007669"/>
    <property type="project" value="UniProtKB-UniRule"/>
</dbReference>
<dbReference type="PANTHER" id="PTHR30622:SF3">
    <property type="entry name" value="UNDECAPRENYL-DIPHOSPHATASE"/>
    <property type="match status" value="1"/>
</dbReference>
<dbReference type="KEGG" id="plut:EI981_11490"/>
<dbReference type="PANTHER" id="PTHR30622">
    <property type="entry name" value="UNDECAPRENYL-DIPHOSPHATASE"/>
    <property type="match status" value="1"/>
</dbReference>
<evidence type="ECO:0000313" key="18">
    <source>
        <dbReference type="EMBL" id="AZS15023.1"/>
    </source>
</evidence>
<evidence type="ECO:0000256" key="16">
    <source>
        <dbReference type="ARBA" id="ARBA00047594"/>
    </source>
</evidence>
<evidence type="ECO:0000256" key="2">
    <source>
        <dbReference type="ARBA" id="ARBA00010621"/>
    </source>
</evidence>
<name>A0A3Q9I8E4_9BACL</name>
<feature type="transmembrane region" description="Helical" evidence="17">
    <location>
        <begin position="265"/>
        <end position="284"/>
    </location>
</feature>
<keyword evidence="11 17" id="KW-0472">Membrane</keyword>
<keyword evidence="13 17" id="KW-0961">Cell wall biogenesis/degradation</keyword>
<keyword evidence="9 17" id="KW-0573">Peptidoglycan synthesis</keyword>
<accession>A0A3Q9I8E4</accession>
<dbReference type="OrthoDB" id="9808289at2"/>
<dbReference type="GO" id="GO:0009252">
    <property type="term" value="P:peptidoglycan biosynthetic process"/>
    <property type="evidence" value="ECO:0007669"/>
    <property type="project" value="UniProtKB-KW"/>
</dbReference>
<evidence type="ECO:0000256" key="5">
    <source>
        <dbReference type="ARBA" id="ARBA00022475"/>
    </source>
</evidence>
<dbReference type="GO" id="GO:0071555">
    <property type="term" value="P:cell wall organization"/>
    <property type="evidence" value="ECO:0007669"/>
    <property type="project" value="UniProtKB-KW"/>
</dbReference>
<comment type="catalytic activity">
    <reaction evidence="16 17">
        <text>di-trans,octa-cis-undecaprenyl diphosphate + H2O = di-trans,octa-cis-undecaprenyl phosphate + phosphate + H(+)</text>
        <dbReference type="Rhea" id="RHEA:28094"/>
        <dbReference type="ChEBI" id="CHEBI:15377"/>
        <dbReference type="ChEBI" id="CHEBI:15378"/>
        <dbReference type="ChEBI" id="CHEBI:43474"/>
        <dbReference type="ChEBI" id="CHEBI:58405"/>
        <dbReference type="ChEBI" id="CHEBI:60392"/>
        <dbReference type="EC" id="3.6.1.27"/>
    </reaction>
</comment>
<proteinExistence type="inferred from homology"/>
<dbReference type="HAMAP" id="MF_01006">
    <property type="entry name" value="Undec_diphosphatase"/>
    <property type="match status" value="1"/>
</dbReference>
<evidence type="ECO:0000256" key="4">
    <source>
        <dbReference type="ARBA" id="ARBA00021581"/>
    </source>
</evidence>
<feature type="transmembrane region" description="Helical" evidence="17">
    <location>
        <begin position="117"/>
        <end position="137"/>
    </location>
</feature>
<dbReference type="NCBIfam" id="TIGR00753">
    <property type="entry name" value="undec_PP_bacA"/>
    <property type="match status" value="1"/>
</dbReference>
<evidence type="ECO:0000256" key="11">
    <source>
        <dbReference type="ARBA" id="ARBA00023136"/>
    </source>
</evidence>
<dbReference type="GO" id="GO:0005886">
    <property type="term" value="C:plasma membrane"/>
    <property type="evidence" value="ECO:0007669"/>
    <property type="project" value="UniProtKB-SubCell"/>
</dbReference>
<dbReference type="EMBL" id="CP034346">
    <property type="protein sequence ID" value="AZS15023.1"/>
    <property type="molecule type" value="Genomic_DNA"/>
</dbReference>
<evidence type="ECO:0000256" key="13">
    <source>
        <dbReference type="ARBA" id="ARBA00023316"/>
    </source>
</evidence>
<keyword evidence="12 17" id="KW-0046">Antibiotic resistance</keyword>
<evidence type="ECO:0000256" key="1">
    <source>
        <dbReference type="ARBA" id="ARBA00004651"/>
    </source>
</evidence>
<evidence type="ECO:0000256" key="8">
    <source>
        <dbReference type="ARBA" id="ARBA00022960"/>
    </source>
</evidence>
<evidence type="ECO:0000256" key="14">
    <source>
        <dbReference type="ARBA" id="ARBA00032707"/>
    </source>
</evidence>
<dbReference type="GO" id="GO:0008360">
    <property type="term" value="P:regulation of cell shape"/>
    <property type="evidence" value="ECO:0007669"/>
    <property type="project" value="UniProtKB-KW"/>
</dbReference>
<dbReference type="RefSeq" id="WP_126998230.1">
    <property type="nucleotide sequence ID" value="NZ_CP034346.1"/>
</dbReference>
<reference evidence="19" key="1">
    <citation type="submission" date="2018-12" db="EMBL/GenBank/DDBJ databases">
        <title>Complete genome sequence of Paenibacillus sp. MBLB1234.</title>
        <authorList>
            <person name="Nam Y.-D."/>
            <person name="Kang J."/>
            <person name="Chung W.-H."/>
            <person name="Park Y.S."/>
        </authorList>
    </citation>
    <scope>NUCLEOTIDE SEQUENCE [LARGE SCALE GENOMIC DNA]</scope>
    <source>
        <strain evidence="19">MBLB1234</strain>
    </source>
</reference>
<comment type="miscellaneous">
    <text evidence="17">Bacitracin is thought to be involved in the inhibition of peptidoglycan synthesis by sequestering undecaprenyl diphosphate, thereby reducing the pool of lipid carrier available.</text>
</comment>
<comment type="subcellular location">
    <subcellularLocation>
        <location evidence="1 17">Cell membrane</location>
        <topology evidence="1 17">Multi-pass membrane protein</topology>
    </subcellularLocation>
</comment>
<protein>
    <recommendedName>
        <fullName evidence="4 17">Undecaprenyl-diphosphatase</fullName>
        <ecNumber evidence="3 17">3.6.1.27</ecNumber>
    </recommendedName>
    <alternativeName>
        <fullName evidence="15 17">Bacitracin resistance protein</fullName>
    </alternativeName>
    <alternativeName>
        <fullName evidence="14 17">Undecaprenyl pyrophosphate phosphatase</fullName>
    </alternativeName>
</protein>
<dbReference type="AlphaFoldDB" id="A0A3Q9I8E4"/>
<keyword evidence="5 17" id="KW-1003">Cell membrane</keyword>
<dbReference type="NCBIfam" id="NF001390">
    <property type="entry name" value="PRK00281.1-4"/>
    <property type="match status" value="1"/>
</dbReference>
<dbReference type="InterPro" id="IPR003824">
    <property type="entry name" value="UppP"/>
</dbReference>